<dbReference type="SUPFAM" id="SSF48317">
    <property type="entry name" value="Acid phosphatase/Vanadium-dependent haloperoxidase"/>
    <property type="match status" value="1"/>
</dbReference>
<sequence length="450" mass="51589">MRIRFISIISIGLLWALSCSKEKMPSFDSDAQVTQIIQKWNNLFLDLDRNTPNYRPPLAARSFAYISLIAYETAIPTIDQYRSMSGLLNGLNLTAIQSPVNYNLVDALNASYAKSFRYFFSSAPIEEIDKITQLEKYFNTSTSKHASINYSDSSVIYANRLTDAIISWSSQDLRGDRADFHLYDSCYKMEDKPGIWRSPKLHPSLPILPHWGEVRPFVIDPSMIKVNPPMDYSIDKSSQMYKEAIEVYSMSQPLSEENKWISEFWSDDHHGLTFTPSTRWVSITNQVIKLTKPNIGKQLESYLKVGLALCDAGIIVWKTKYKYKHERPIDYINRVINSRWESYHDSPPFPTYPSGHSAFGASAAQVLSQLYGNEFAFTDFSHADRREFNGSPRSFNSFYDMAKENAFSRISMGVHYRNDCEEGLRIGFNVGNIISKINLLKSNEALLYNK</sequence>
<dbReference type="Proteomes" id="UP000808349">
    <property type="component" value="Unassembled WGS sequence"/>
</dbReference>
<dbReference type="InterPro" id="IPR000326">
    <property type="entry name" value="PAP2/HPO"/>
</dbReference>
<dbReference type="EMBL" id="JADKFW010000004">
    <property type="protein sequence ID" value="MBK9717095.1"/>
    <property type="molecule type" value="Genomic_DNA"/>
</dbReference>
<evidence type="ECO:0000313" key="2">
    <source>
        <dbReference type="EMBL" id="MBK9717095.1"/>
    </source>
</evidence>
<dbReference type="PROSITE" id="PS51257">
    <property type="entry name" value="PROKAR_LIPOPROTEIN"/>
    <property type="match status" value="1"/>
</dbReference>
<dbReference type="AlphaFoldDB" id="A0A9D7S8H0"/>
<evidence type="ECO:0000259" key="1">
    <source>
        <dbReference type="Pfam" id="PF01569"/>
    </source>
</evidence>
<organism evidence="2 3">
    <name type="scientific">Candidatus Defluviibacterium haderslevense</name>
    <dbReference type="NCBI Taxonomy" id="2981993"/>
    <lineage>
        <taxon>Bacteria</taxon>
        <taxon>Pseudomonadati</taxon>
        <taxon>Bacteroidota</taxon>
        <taxon>Saprospiria</taxon>
        <taxon>Saprospirales</taxon>
        <taxon>Saprospiraceae</taxon>
        <taxon>Candidatus Defluviibacterium</taxon>
    </lineage>
</organism>
<comment type="caution">
    <text evidence="2">The sequence shown here is derived from an EMBL/GenBank/DDBJ whole genome shotgun (WGS) entry which is preliminary data.</text>
</comment>
<dbReference type="InterPro" id="IPR036938">
    <property type="entry name" value="PAP2/HPO_sf"/>
</dbReference>
<dbReference type="InterPro" id="IPR052559">
    <property type="entry name" value="V-haloperoxidase"/>
</dbReference>
<gene>
    <name evidence="2" type="ORF">IPO85_06215</name>
</gene>
<proteinExistence type="predicted"/>
<evidence type="ECO:0000313" key="3">
    <source>
        <dbReference type="Proteomes" id="UP000808349"/>
    </source>
</evidence>
<reference evidence="2 3" key="1">
    <citation type="submission" date="2020-10" db="EMBL/GenBank/DDBJ databases">
        <title>Connecting structure to function with the recovery of over 1000 high-quality activated sludge metagenome-assembled genomes encoding full-length rRNA genes using long-read sequencing.</title>
        <authorList>
            <person name="Singleton C.M."/>
            <person name="Petriglieri F."/>
            <person name="Kristensen J.M."/>
            <person name="Kirkegaard R.H."/>
            <person name="Michaelsen T.Y."/>
            <person name="Andersen M.H."/>
            <person name="Karst S.M."/>
            <person name="Dueholm M.S."/>
            <person name="Nielsen P.H."/>
            <person name="Albertsen M."/>
        </authorList>
    </citation>
    <scope>NUCLEOTIDE SEQUENCE [LARGE SCALE GENOMIC DNA]</scope>
    <source>
        <strain evidence="2">Ribe_18-Q3-R11-54_BAT3C.373</strain>
    </source>
</reference>
<protein>
    <submittedName>
        <fullName evidence="2">Vanadium-dependent haloperoxidase</fullName>
    </submittedName>
</protein>
<dbReference type="Gene3D" id="1.10.606.20">
    <property type="match status" value="1"/>
</dbReference>
<accession>A0A9D7S8H0</accession>
<dbReference type="Pfam" id="PF01569">
    <property type="entry name" value="PAP2"/>
    <property type="match status" value="1"/>
</dbReference>
<dbReference type="PANTHER" id="PTHR34599:SF1">
    <property type="entry name" value="PHOSPHATIDIC ACID PHOSPHATASE TYPE 2_HALOPEROXIDASE DOMAIN-CONTAINING PROTEIN"/>
    <property type="match status" value="1"/>
</dbReference>
<dbReference type="CDD" id="cd03398">
    <property type="entry name" value="PAP2_haloperoxidase"/>
    <property type="match status" value="1"/>
</dbReference>
<dbReference type="PANTHER" id="PTHR34599">
    <property type="entry name" value="PEROXIDASE-RELATED"/>
    <property type="match status" value="1"/>
</dbReference>
<name>A0A9D7S8H0_9BACT</name>
<feature type="domain" description="Phosphatidic acid phosphatase type 2/haloperoxidase" evidence="1">
    <location>
        <begin position="302"/>
        <end position="436"/>
    </location>
</feature>